<protein>
    <submittedName>
        <fullName evidence="2">4169_t:CDS:1</fullName>
    </submittedName>
</protein>
<proteinExistence type="predicted"/>
<evidence type="ECO:0000313" key="3">
    <source>
        <dbReference type="Proteomes" id="UP001153678"/>
    </source>
</evidence>
<name>A0A9W4X027_9GLOM</name>
<accession>A0A9W4X027</accession>
<feature type="region of interest" description="Disordered" evidence="1">
    <location>
        <begin position="45"/>
        <end position="80"/>
    </location>
</feature>
<feature type="compositionally biased region" description="Polar residues" evidence="1">
    <location>
        <begin position="67"/>
        <end position="80"/>
    </location>
</feature>
<gene>
    <name evidence="2" type="ORF">FWILDA_LOCUS18439</name>
</gene>
<feature type="compositionally biased region" description="Basic and acidic residues" evidence="1">
    <location>
        <begin position="50"/>
        <end position="65"/>
    </location>
</feature>
<evidence type="ECO:0000313" key="2">
    <source>
        <dbReference type="EMBL" id="CAI2198170.1"/>
    </source>
</evidence>
<dbReference type="EMBL" id="CAMKVN010017985">
    <property type="protein sequence ID" value="CAI2198170.1"/>
    <property type="molecule type" value="Genomic_DNA"/>
</dbReference>
<dbReference type="AlphaFoldDB" id="A0A9W4X027"/>
<evidence type="ECO:0000256" key="1">
    <source>
        <dbReference type="SAM" id="MobiDB-lite"/>
    </source>
</evidence>
<dbReference type="Proteomes" id="UP001153678">
    <property type="component" value="Unassembled WGS sequence"/>
</dbReference>
<comment type="caution">
    <text evidence="2">The sequence shown here is derived from an EMBL/GenBank/DDBJ whole genome shotgun (WGS) entry which is preliminary data.</text>
</comment>
<keyword evidence="3" id="KW-1185">Reference proteome</keyword>
<organism evidence="2 3">
    <name type="scientific">Funneliformis geosporum</name>
    <dbReference type="NCBI Taxonomy" id="1117311"/>
    <lineage>
        <taxon>Eukaryota</taxon>
        <taxon>Fungi</taxon>
        <taxon>Fungi incertae sedis</taxon>
        <taxon>Mucoromycota</taxon>
        <taxon>Glomeromycotina</taxon>
        <taxon>Glomeromycetes</taxon>
        <taxon>Glomerales</taxon>
        <taxon>Glomeraceae</taxon>
        <taxon>Funneliformis</taxon>
    </lineage>
</organism>
<reference evidence="2" key="1">
    <citation type="submission" date="2022-08" db="EMBL/GenBank/DDBJ databases">
        <authorList>
            <person name="Kallberg Y."/>
            <person name="Tangrot J."/>
            <person name="Rosling A."/>
        </authorList>
    </citation>
    <scope>NUCLEOTIDE SEQUENCE</scope>
    <source>
        <strain evidence="2">Wild A</strain>
    </source>
</reference>
<feature type="non-terminal residue" evidence="2">
    <location>
        <position position="1"/>
    </location>
</feature>
<sequence length="80" mass="9155">LPLALEDNETSIDKQDLSFLINENDRGDVEDENLIDEDNNLPMDILPFPVDDRSDNSIDDRREYSIDNGSENSINDRSNN</sequence>